<accession>A0ABU0XJ24</accession>
<dbReference type="PANTHER" id="PTHR37943">
    <property type="entry name" value="PROTEIN VES"/>
    <property type="match status" value="1"/>
</dbReference>
<dbReference type="RefSeq" id="WP_308490093.1">
    <property type="nucleotide sequence ID" value="NZ_JAVFCB010000008.1"/>
</dbReference>
<dbReference type="Gene3D" id="2.60.120.10">
    <property type="entry name" value="Jelly Rolls"/>
    <property type="match status" value="1"/>
</dbReference>
<dbReference type="PANTHER" id="PTHR37943:SF1">
    <property type="entry name" value="PROTEIN VES"/>
    <property type="match status" value="1"/>
</dbReference>
<dbReference type="InterPro" id="IPR011051">
    <property type="entry name" value="RmlC_Cupin_sf"/>
</dbReference>
<proteinExistence type="predicted"/>
<comment type="caution">
    <text evidence="1">The sequence shown here is derived from an EMBL/GenBank/DDBJ whole genome shotgun (WGS) entry which is preliminary data.</text>
</comment>
<keyword evidence="2" id="KW-1185">Reference proteome</keyword>
<organism evidence="1 2">
    <name type="scientific">Microbacterium capsulatum</name>
    <dbReference type="NCBI Taxonomy" id="3041921"/>
    <lineage>
        <taxon>Bacteria</taxon>
        <taxon>Bacillati</taxon>
        <taxon>Actinomycetota</taxon>
        <taxon>Actinomycetes</taxon>
        <taxon>Micrococcales</taxon>
        <taxon>Microbacteriaceae</taxon>
        <taxon>Microbacterium</taxon>
    </lineage>
</organism>
<reference evidence="1 2" key="1">
    <citation type="submission" date="2023-08" db="EMBL/GenBank/DDBJ databases">
        <title>Microbacterium sp. nov., isolated from a waste landfill.</title>
        <authorList>
            <person name="Wen W."/>
        </authorList>
    </citation>
    <scope>NUCLEOTIDE SEQUENCE [LARGE SCALE GENOMIC DNA]</scope>
    <source>
        <strain evidence="1 2">ASV81</strain>
    </source>
</reference>
<dbReference type="Pfam" id="PF05962">
    <property type="entry name" value="HutD"/>
    <property type="match status" value="1"/>
</dbReference>
<dbReference type="EMBL" id="JAVFCB010000008">
    <property type="protein sequence ID" value="MDQ4215141.1"/>
    <property type="molecule type" value="Genomic_DNA"/>
</dbReference>
<gene>
    <name evidence="1" type="ORF">RBR11_14555</name>
</gene>
<dbReference type="InterPro" id="IPR010282">
    <property type="entry name" value="Uncharacterised_HutD/Ves"/>
</dbReference>
<protein>
    <submittedName>
        <fullName evidence="1">HutD family protein</fullName>
    </submittedName>
</protein>
<dbReference type="SUPFAM" id="SSF51182">
    <property type="entry name" value="RmlC-like cupins"/>
    <property type="match status" value="1"/>
</dbReference>
<dbReference type="InterPro" id="IPR014710">
    <property type="entry name" value="RmlC-like_jellyroll"/>
</dbReference>
<evidence type="ECO:0000313" key="1">
    <source>
        <dbReference type="EMBL" id="MDQ4215141.1"/>
    </source>
</evidence>
<evidence type="ECO:0000313" key="2">
    <source>
        <dbReference type="Proteomes" id="UP001230289"/>
    </source>
</evidence>
<dbReference type="Proteomes" id="UP001230289">
    <property type="component" value="Unassembled WGS sequence"/>
</dbReference>
<sequence>MRLLTRSERLVTPWRNGGGQTSEIAVAPASANADFDWRLSIARIDGDGDFSAYPGVDRLLMPLSAGGLELLVDGVRQSIPRFETIPFAGETDVSAVGVTAPSQDLNVMVRREFGAASLVCEVVERSRLVSSLTGEVTAVIALDGDLRVNGERFDSEDAVLSDGSETIEVEGIGRIAIARVRPVSRDGD</sequence>
<name>A0ABU0XJ24_9MICO</name>
<dbReference type="CDD" id="cd20293">
    <property type="entry name" value="cupin_HutD_N"/>
    <property type="match status" value="1"/>
</dbReference>